<organism evidence="10 11">
    <name type="scientific">Streptomyces cacaoi</name>
    <dbReference type="NCBI Taxonomy" id="1898"/>
    <lineage>
        <taxon>Bacteria</taxon>
        <taxon>Bacillati</taxon>
        <taxon>Actinomycetota</taxon>
        <taxon>Actinomycetes</taxon>
        <taxon>Kitasatosporales</taxon>
        <taxon>Streptomycetaceae</taxon>
        <taxon>Streptomyces</taxon>
    </lineage>
</organism>
<evidence type="ECO:0000256" key="3">
    <source>
        <dbReference type="ARBA" id="ARBA00022475"/>
    </source>
</evidence>
<evidence type="ECO:0000256" key="2">
    <source>
        <dbReference type="ARBA" id="ARBA00022448"/>
    </source>
</evidence>
<name>A0A4Y3R5Q2_STRCI</name>
<keyword evidence="6 7" id="KW-0472">Membrane</keyword>
<dbReference type="InterPro" id="IPR051393">
    <property type="entry name" value="ABC_transporter_permease"/>
</dbReference>
<keyword evidence="2 7" id="KW-0813">Transport</keyword>
<dbReference type="InterPro" id="IPR035906">
    <property type="entry name" value="MetI-like_sf"/>
</dbReference>
<dbReference type="GO" id="GO:0055085">
    <property type="term" value="P:transmembrane transport"/>
    <property type="evidence" value="ECO:0007669"/>
    <property type="project" value="InterPro"/>
</dbReference>
<accession>A0A4Y3R5Q2</accession>
<sequence>MAVLTAGMRRSAPSSLPEAAQPRDTPLARRRRRLFWPFVAPALAFLTVFYLGPLLFGIWTSFHRWDGYAPMEWNGLGSYRALLSDPFFRTSMLNTFKILVFVGAAVFVIAFALTMVLRDMAGKKFVRAVIFFPHIVNAMVFGVLAGFMFNPNGLVNTALSALGVDDPPKWLGSDTIFPLIMATMVCTSTGFYVAILMAAVDNIPHYLYEDAELAGAGAFRKFWHITLPLSWDVVGVCAVLWTISSVKVFELVLVFGGTSTTSGPSIETWTSALYIYRNAFTGTDIPQFGTVCAAGIVSLVLVAVFTVLLRRLMRRDPVEF</sequence>
<dbReference type="PROSITE" id="PS50928">
    <property type="entry name" value="ABC_TM1"/>
    <property type="match status" value="1"/>
</dbReference>
<dbReference type="Pfam" id="PF00528">
    <property type="entry name" value="BPD_transp_1"/>
    <property type="match status" value="1"/>
</dbReference>
<dbReference type="AlphaFoldDB" id="A0A4Y3R5Q2"/>
<dbReference type="RefSeq" id="WP_230988802.1">
    <property type="nucleotide sequence ID" value="NZ_BJMM01000019.1"/>
</dbReference>
<dbReference type="CDD" id="cd06261">
    <property type="entry name" value="TM_PBP2"/>
    <property type="match status" value="1"/>
</dbReference>
<dbReference type="PANTHER" id="PTHR30193:SF41">
    <property type="entry name" value="DIACETYLCHITOBIOSE UPTAKE SYSTEM PERMEASE PROTEIN NGCF"/>
    <property type="match status" value="1"/>
</dbReference>
<feature type="region of interest" description="Disordered" evidence="8">
    <location>
        <begin position="1"/>
        <end position="24"/>
    </location>
</feature>
<evidence type="ECO:0000256" key="7">
    <source>
        <dbReference type="RuleBase" id="RU363032"/>
    </source>
</evidence>
<evidence type="ECO:0000313" key="10">
    <source>
        <dbReference type="EMBL" id="GEB51260.1"/>
    </source>
</evidence>
<feature type="domain" description="ABC transmembrane type-1" evidence="9">
    <location>
        <begin position="92"/>
        <end position="309"/>
    </location>
</feature>
<keyword evidence="4 7" id="KW-0812">Transmembrane</keyword>
<gene>
    <name evidence="10" type="ORF">SCA03_38110</name>
</gene>
<comment type="subcellular location">
    <subcellularLocation>
        <location evidence="1 7">Cell membrane</location>
        <topology evidence="1 7">Multi-pass membrane protein</topology>
    </subcellularLocation>
</comment>
<dbReference type="Gene3D" id="1.10.3720.10">
    <property type="entry name" value="MetI-like"/>
    <property type="match status" value="1"/>
</dbReference>
<feature type="transmembrane region" description="Helical" evidence="7">
    <location>
        <begin position="34"/>
        <end position="59"/>
    </location>
</feature>
<evidence type="ECO:0000259" key="9">
    <source>
        <dbReference type="PROSITE" id="PS50928"/>
    </source>
</evidence>
<dbReference type="GO" id="GO:0005886">
    <property type="term" value="C:plasma membrane"/>
    <property type="evidence" value="ECO:0007669"/>
    <property type="project" value="UniProtKB-SubCell"/>
</dbReference>
<comment type="similarity">
    <text evidence="7">Belongs to the binding-protein-dependent transport system permease family.</text>
</comment>
<keyword evidence="3" id="KW-1003">Cell membrane</keyword>
<feature type="transmembrane region" description="Helical" evidence="7">
    <location>
        <begin position="288"/>
        <end position="309"/>
    </location>
</feature>
<evidence type="ECO:0000313" key="11">
    <source>
        <dbReference type="Proteomes" id="UP000319210"/>
    </source>
</evidence>
<proteinExistence type="inferred from homology"/>
<evidence type="ECO:0000256" key="5">
    <source>
        <dbReference type="ARBA" id="ARBA00022989"/>
    </source>
</evidence>
<protein>
    <submittedName>
        <fullName evidence="10">ABC transporter permease</fullName>
    </submittedName>
</protein>
<feature type="transmembrane region" description="Helical" evidence="7">
    <location>
        <begin position="176"/>
        <end position="200"/>
    </location>
</feature>
<dbReference type="PANTHER" id="PTHR30193">
    <property type="entry name" value="ABC TRANSPORTER PERMEASE PROTEIN"/>
    <property type="match status" value="1"/>
</dbReference>
<feature type="transmembrane region" description="Helical" evidence="7">
    <location>
        <begin position="98"/>
        <end position="117"/>
    </location>
</feature>
<feature type="transmembrane region" description="Helical" evidence="7">
    <location>
        <begin position="221"/>
        <end position="243"/>
    </location>
</feature>
<keyword evidence="5 7" id="KW-1133">Transmembrane helix</keyword>
<reference evidence="10 11" key="1">
    <citation type="submission" date="2019-06" db="EMBL/GenBank/DDBJ databases">
        <title>Whole genome shotgun sequence of Streptomyces cacaoi subsp. cacaoi NBRC 12748.</title>
        <authorList>
            <person name="Hosoyama A."/>
            <person name="Uohara A."/>
            <person name="Ohji S."/>
            <person name="Ichikawa N."/>
        </authorList>
    </citation>
    <scope>NUCLEOTIDE SEQUENCE [LARGE SCALE GENOMIC DNA]</scope>
    <source>
        <strain evidence="10 11">NBRC 12748</strain>
    </source>
</reference>
<dbReference type="InterPro" id="IPR000515">
    <property type="entry name" value="MetI-like"/>
</dbReference>
<keyword evidence="11" id="KW-1185">Reference proteome</keyword>
<comment type="caution">
    <text evidence="10">The sequence shown here is derived from an EMBL/GenBank/DDBJ whole genome shotgun (WGS) entry which is preliminary data.</text>
</comment>
<dbReference type="SUPFAM" id="SSF161098">
    <property type="entry name" value="MetI-like"/>
    <property type="match status" value="1"/>
</dbReference>
<dbReference type="EMBL" id="BJMM01000019">
    <property type="protein sequence ID" value="GEB51260.1"/>
    <property type="molecule type" value="Genomic_DNA"/>
</dbReference>
<evidence type="ECO:0000256" key="4">
    <source>
        <dbReference type="ARBA" id="ARBA00022692"/>
    </source>
</evidence>
<evidence type="ECO:0000256" key="1">
    <source>
        <dbReference type="ARBA" id="ARBA00004651"/>
    </source>
</evidence>
<evidence type="ECO:0000256" key="6">
    <source>
        <dbReference type="ARBA" id="ARBA00023136"/>
    </source>
</evidence>
<evidence type="ECO:0000256" key="8">
    <source>
        <dbReference type="SAM" id="MobiDB-lite"/>
    </source>
</evidence>
<dbReference type="Proteomes" id="UP000319210">
    <property type="component" value="Unassembled WGS sequence"/>
</dbReference>
<feature type="transmembrane region" description="Helical" evidence="7">
    <location>
        <begin position="129"/>
        <end position="149"/>
    </location>
</feature>